<evidence type="ECO:0000256" key="3">
    <source>
        <dbReference type="ARBA" id="ARBA00012781"/>
    </source>
</evidence>
<dbReference type="Gene3D" id="2.30.40.10">
    <property type="entry name" value="Urease, subunit C, domain 1"/>
    <property type="match status" value="1"/>
</dbReference>
<comment type="catalytic activity">
    <reaction evidence="8">
        <text>guanine + H2O + H(+) = xanthine + NH4(+)</text>
        <dbReference type="Rhea" id="RHEA:14665"/>
        <dbReference type="ChEBI" id="CHEBI:15377"/>
        <dbReference type="ChEBI" id="CHEBI:15378"/>
        <dbReference type="ChEBI" id="CHEBI:16235"/>
        <dbReference type="ChEBI" id="CHEBI:17712"/>
        <dbReference type="ChEBI" id="CHEBI:28938"/>
        <dbReference type="EC" id="3.5.4.3"/>
    </reaction>
</comment>
<proteinExistence type="inferred from homology"/>
<comment type="function">
    <text evidence="8">Catalyzes the hydrolytic deamination of guanine, producing xanthine and ammonia.</text>
</comment>
<dbReference type="PANTHER" id="PTHR11271">
    <property type="entry name" value="GUANINE DEAMINASE"/>
    <property type="match status" value="1"/>
</dbReference>
<dbReference type="Pfam" id="PF01979">
    <property type="entry name" value="Amidohydro_1"/>
    <property type="match status" value="1"/>
</dbReference>
<dbReference type="Proteomes" id="UP000236416">
    <property type="component" value="Unassembled WGS sequence"/>
</dbReference>
<evidence type="ECO:0000259" key="9">
    <source>
        <dbReference type="Pfam" id="PF01979"/>
    </source>
</evidence>
<feature type="domain" description="Amidohydrolase-related" evidence="9">
    <location>
        <begin position="67"/>
        <end position="427"/>
    </location>
</feature>
<comment type="caution">
    <text evidence="10">The sequence shown here is derived from an EMBL/GenBank/DDBJ whole genome shotgun (WGS) entry which is preliminary data.</text>
</comment>
<dbReference type="GO" id="GO:0008892">
    <property type="term" value="F:guanine deaminase activity"/>
    <property type="evidence" value="ECO:0007669"/>
    <property type="project" value="UniProtKB-UniRule"/>
</dbReference>
<evidence type="ECO:0000256" key="4">
    <source>
        <dbReference type="ARBA" id="ARBA00022723"/>
    </source>
</evidence>
<dbReference type="NCBIfam" id="NF006679">
    <property type="entry name" value="PRK09228.1"/>
    <property type="match status" value="1"/>
</dbReference>
<comment type="cofactor">
    <cofactor evidence="8">
        <name>Zn(2+)</name>
        <dbReference type="ChEBI" id="CHEBI:29105"/>
    </cofactor>
    <text evidence="8">Binds 1 zinc ion per subunit.</text>
</comment>
<dbReference type="FunFam" id="3.20.20.140:FF:000022">
    <property type="entry name" value="Guanine deaminase"/>
    <property type="match status" value="1"/>
</dbReference>
<gene>
    <name evidence="10" type="primary">guaD</name>
    <name evidence="10" type="ORF">C2134_17335</name>
</gene>
<sequence length="436" mass="47418">MKTAVRGDVLSFRGNPFREAERDCLAFQRDALVVMENGRIAACGPAVELLPTLPADLAVAHYPDHLILPGFIDCHVHYPQTEMMAAYGEQLLDWLHHYTFVTEQGFADEAHARDVARVFLDEQLRNGVTTACVFGTVHAASVDALFEAAAGHNLRILAGKVCMDRHAPPALLDTPLTAYEQSRALIQRWHGKGRAEYVITPRFAPTSSHGQLEMLGALAAEFPDVAIQSHISENLDEIAWVKQLFPGCRDYASVYQRYGLLRPRAVYGHGIHLSDEELQAFHDSGASLAHCPTSNFFLGSGCLNLRRCVEGERAIPVGLGTDLGAGTSFSMLQTMNAAYMAAQSHGKPLSAAQAFYLATRGGAEALGIADKVGSIAVGMEADLAVLNLRSTPLLDFRMRYARDLSEALFVQMMLGDDRAVAATYVAGSPVYRRATA</sequence>
<dbReference type="NCBIfam" id="TIGR02967">
    <property type="entry name" value="guan_deamin"/>
    <property type="match status" value="1"/>
</dbReference>
<reference evidence="10 11" key="1">
    <citation type="submission" date="2018-01" db="EMBL/GenBank/DDBJ databases">
        <title>Genomic Sequence of Chromobacterium MWU13-2610 from wild cranberry bogs within the Cape Cod National Seashore.</title>
        <authorList>
            <person name="O'Hara-Hanley K."/>
            <person name="Soby S."/>
            <person name="Harrison A."/>
        </authorList>
    </citation>
    <scope>NUCLEOTIDE SEQUENCE [LARGE SCALE GENOMIC DNA]</scope>
    <source>
        <strain evidence="10 11">MWU13-2610</strain>
    </source>
</reference>
<keyword evidence="6 8" id="KW-0862">Zinc</keyword>
<protein>
    <recommendedName>
        <fullName evidence="3 7">Guanine deaminase</fullName>
        <shortName evidence="8">Guanase</shortName>
        <ecNumber evidence="3 7">3.5.4.3</ecNumber>
    </recommendedName>
    <alternativeName>
        <fullName evidence="8">Guanine aminohydrolase</fullName>
    </alternativeName>
</protein>
<dbReference type="InterPro" id="IPR006680">
    <property type="entry name" value="Amidohydro-rel"/>
</dbReference>
<keyword evidence="4 8" id="KW-0479">Metal-binding</keyword>
<evidence type="ECO:0000256" key="8">
    <source>
        <dbReference type="RuleBase" id="RU366009"/>
    </source>
</evidence>
<dbReference type="SUPFAM" id="SSF51556">
    <property type="entry name" value="Metallo-dependent hydrolases"/>
    <property type="match status" value="1"/>
</dbReference>
<keyword evidence="5 8" id="KW-0378">Hydrolase</keyword>
<dbReference type="GO" id="GO:0006147">
    <property type="term" value="P:guanine catabolic process"/>
    <property type="evidence" value="ECO:0007669"/>
    <property type="project" value="UniProtKB-UniRule"/>
</dbReference>
<dbReference type="InterPro" id="IPR014311">
    <property type="entry name" value="Guanine_deaminase"/>
</dbReference>
<dbReference type="Gene3D" id="3.20.20.140">
    <property type="entry name" value="Metal-dependent hydrolases"/>
    <property type="match status" value="1"/>
</dbReference>
<dbReference type="InterPro" id="IPR051607">
    <property type="entry name" value="Metallo-dep_hydrolases"/>
</dbReference>
<dbReference type="RefSeq" id="WP_103321347.1">
    <property type="nucleotide sequence ID" value="NZ_PPTF01000073.1"/>
</dbReference>
<dbReference type="EC" id="3.5.4.3" evidence="3 7"/>
<comment type="pathway">
    <text evidence="1 8">Purine metabolism; guanine degradation; xanthine from guanine: step 1/1.</text>
</comment>
<dbReference type="GO" id="GO:0005829">
    <property type="term" value="C:cytosol"/>
    <property type="evidence" value="ECO:0007669"/>
    <property type="project" value="TreeGrafter"/>
</dbReference>
<keyword evidence="11" id="KW-1185">Reference proteome</keyword>
<dbReference type="InterPro" id="IPR011059">
    <property type="entry name" value="Metal-dep_hydrolase_composite"/>
</dbReference>
<evidence type="ECO:0000256" key="1">
    <source>
        <dbReference type="ARBA" id="ARBA00004984"/>
    </source>
</evidence>
<evidence type="ECO:0000256" key="6">
    <source>
        <dbReference type="ARBA" id="ARBA00022833"/>
    </source>
</evidence>
<organism evidence="10 11">
    <name type="scientific">Chromobacterium sinusclupearum</name>
    <dbReference type="NCBI Taxonomy" id="2077146"/>
    <lineage>
        <taxon>Bacteria</taxon>
        <taxon>Pseudomonadati</taxon>
        <taxon>Pseudomonadota</taxon>
        <taxon>Betaproteobacteria</taxon>
        <taxon>Neisseriales</taxon>
        <taxon>Chromobacteriaceae</taxon>
        <taxon>Chromobacterium</taxon>
    </lineage>
</organism>
<dbReference type="GO" id="GO:0008270">
    <property type="term" value="F:zinc ion binding"/>
    <property type="evidence" value="ECO:0007669"/>
    <property type="project" value="UniProtKB-UniRule"/>
</dbReference>
<dbReference type="SUPFAM" id="SSF51338">
    <property type="entry name" value="Composite domain of metallo-dependent hydrolases"/>
    <property type="match status" value="1"/>
</dbReference>
<evidence type="ECO:0000313" key="11">
    <source>
        <dbReference type="Proteomes" id="UP000236416"/>
    </source>
</evidence>
<evidence type="ECO:0000313" key="10">
    <source>
        <dbReference type="EMBL" id="POA97588.1"/>
    </source>
</evidence>
<dbReference type="EMBL" id="PPTF01000073">
    <property type="protein sequence ID" value="POA97588.1"/>
    <property type="molecule type" value="Genomic_DNA"/>
</dbReference>
<dbReference type="AlphaFoldDB" id="A0A2K4MKI2"/>
<dbReference type="PANTHER" id="PTHR11271:SF6">
    <property type="entry name" value="GUANINE DEAMINASE"/>
    <property type="match status" value="1"/>
</dbReference>
<comment type="similarity">
    <text evidence="2 8">Belongs to the metallo-dependent hydrolases superfamily. ATZ/TRZ family.</text>
</comment>
<evidence type="ECO:0000256" key="7">
    <source>
        <dbReference type="NCBIfam" id="TIGR02967"/>
    </source>
</evidence>
<dbReference type="CDD" id="cd01303">
    <property type="entry name" value="GDEase"/>
    <property type="match status" value="1"/>
</dbReference>
<dbReference type="InterPro" id="IPR032466">
    <property type="entry name" value="Metal_Hydrolase"/>
</dbReference>
<dbReference type="UniPathway" id="UPA00603">
    <property type="reaction ID" value="UER00660"/>
</dbReference>
<accession>A0A2K4MKI2</accession>
<evidence type="ECO:0000256" key="2">
    <source>
        <dbReference type="ARBA" id="ARBA00006745"/>
    </source>
</evidence>
<evidence type="ECO:0000256" key="5">
    <source>
        <dbReference type="ARBA" id="ARBA00022801"/>
    </source>
</evidence>
<name>A0A2K4MKI2_9NEIS</name>